<dbReference type="KEGG" id="tje:TJEJU_2444"/>
<protein>
    <submittedName>
        <fullName evidence="1">Uncharacterized protein</fullName>
    </submittedName>
</protein>
<proteinExistence type="predicted"/>
<evidence type="ECO:0000313" key="1">
    <source>
        <dbReference type="EMBL" id="SNR16129.1"/>
    </source>
</evidence>
<dbReference type="EMBL" id="LT899436">
    <property type="protein sequence ID" value="SNR16129.1"/>
    <property type="molecule type" value="Genomic_DNA"/>
</dbReference>
<organism evidence="1 2">
    <name type="scientific">Tenacibaculum jejuense</name>
    <dbReference type="NCBI Taxonomy" id="584609"/>
    <lineage>
        <taxon>Bacteria</taxon>
        <taxon>Pseudomonadati</taxon>
        <taxon>Bacteroidota</taxon>
        <taxon>Flavobacteriia</taxon>
        <taxon>Flavobacteriales</taxon>
        <taxon>Flavobacteriaceae</taxon>
        <taxon>Tenacibaculum</taxon>
    </lineage>
</organism>
<name>A0A238UAC9_9FLAO</name>
<sequence length="494" mass="56059">MMKTQIYLCLILLLNFDSLLSQNINKEEYSRALSYFATGNSFNSVGNYAALSTANNTLSASFYFLDDNSGMYTIDVQAGASQGIATLFDQGELNSNVQLGFSYRWAFGEKFVGYDAVTRSKLHRKIETAEEEYILKQIELLNTIENPKLTAKEKKELKVFIDGTKTFPKGSIDIALNKEKLKKFKKINDLYIKISNDLNNNDGLAAILKSKGDVDNYVEAEKIRTALKAKRDQLIKQIKANNASDKKNRKKKAMYVINNEKLIDEMNIKKKAAKKSLDALKPLAVHLNFLSFGYKARNNNFIRFIESSDSANQLKPINYIAHNFNVSYNFITNVKNFANNNFNVATYKYLSIGANLTYSDNQSSLEQVEVVDTRFVDSGNSRTVTKTQKAFLGDYQEDLAGVNLFVDYYSFFSKNSNFAAIHINPTIDFKENQKPVANVQLGLLIPFSKKKDQKSVVNVEIFYRFKDVFNTMDANNTLLNRSIVGLQTSFPFNF</sequence>
<gene>
    <name evidence="1" type="ORF">TJEJU_2444</name>
</gene>
<dbReference type="OrthoDB" id="1365708at2"/>
<accession>A0A238UAC9</accession>
<keyword evidence="2" id="KW-1185">Reference proteome</keyword>
<dbReference type="Proteomes" id="UP000215214">
    <property type="component" value="Chromosome TJEJU"/>
</dbReference>
<evidence type="ECO:0000313" key="2">
    <source>
        <dbReference type="Proteomes" id="UP000215214"/>
    </source>
</evidence>
<dbReference type="AlphaFoldDB" id="A0A238UAC9"/>
<reference evidence="1 2" key="1">
    <citation type="submission" date="2017-07" db="EMBL/GenBank/DDBJ databases">
        <authorList>
            <person name="Sun Z.S."/>
            <person name="Albrecht U."/>
            <person name="Echele G."/>
            <person name="Lee C.C."/>
        </authorList>
    </citation>
    <scope>NUCLEOTIDE SEQUENCE [LARGE SCALE GENOMIC DNA]</scope>
    <source>
        <strain evidence="2">type strain: KCTC 22618</strain>
    </source>
</reference>